<dbReference type="InterPro" id="IPR036890">
    <property type="entry name" value="HATPase_C_sf"/>
</dbReference>
<protein>
    <recommendedName>
        <fullName evidence="2">histidine kinase</fullName>
        <ecNumber evidence="2">2.7.13.3</ecNumber>
    </recommendedName>
</protein>
<dbReference type="SUPFAM" id="SSF55874">
    <property type="entry name" value="ATPase domain of HSP90 chaperone/DNA topoisomerase II/histidine kinase"/>
    <property type="match status" value="1"/>
</dbReference>
<dbReference type="EC" id="2.7.13.3" evidence="2"/>
<dbReference type="Gene3D" id="3.30.565.10">
    <property type="entry name" value="Histidine kinase-like ATPase, C-terminal domain"/>
    <property type="match status" value="1"/>
</dbReference>
<organism evidence="5 6">
    <name type="scientific">Edaphosphingomonas fennica</name>
    <dbReference type="NCBI Taxonomy" id="114404"/>
    <lineage>
        <taxon>Bacteria</taxon>
        <taxon>Pseudomonadati</taxon>
        <taxon>Pseudomonadota</taxon>
        <taxon>Alphaproteobacteria</taxon>
        <taxon>Sphingomonadales</taxon>
        <taxon>Rhizorhabdaceae</taxon>
        <taxon>Edaphosphingomonas</taxon>
    </lineage>
</organism>
<comment type="caution">
    <text evidence="5">The sequence shown here is derived from an EMBL/GenBank/DDBJ whole genome shotgun (WGS) entry which is preliminary data.</text>
</comment>
<dbReference type="Proteomes" id="UP000241206">
    <property type="component" value="Unassembled WGS sequence"/>
</dbReference>
<reference evidence="5 6" key="1">
    <citation type="submission" date="2017-11" db="EMBL/GenBank/DDBJ databases">
        <title>Sphingomonas oleivorans sp. nov., isolated from oil-contaminated soil.</title>
        <authorList>
            <person name="Wang L."/>
            <person name="Chen L."/>
        </authorList>
    </citation>
    <scope>NUCLEOTIDE SEQUENCE [LARGE SCALE GENOMIC DNA]</scope>
    <source>
        <strain evidence="5 6">K101</strain>
    </source>
</reference>
<comment type="catalytic activity">
    <reaction evidence="1">
        <text>ATP + protein L-histidine = ADP + protein N-phospho-L-histidine.</text>
        <dbReference type="EC" id="2.7.13.3"/>
    </reaction>
</comment>
<dbReference type="PROSITE" id="PS50109">
    <property type="entry name" value="HIS_KIN"/>
    <property type="match status" value="1"/>
</dbReference>
<proteinExistence type="predicted"/>
<evidence type="ECO:0000256" key="2">
    <source>
        <dbReference type="ARBA" id="ARBA00012438"/>
    </source>
</evidence>
<dbReference type="PANTHER" id="PTHR43065">
    <property type="entry name" value="SENSOR HISTIDINE KINASE"/>
    <property type="match status" value="1"/>
</dbReference>
<feature type="region of interest" description="Disordered" evidence="3">
    <location>
        <begin position="345"/>
        <end position="450"/>
    </location>
</feature>
<feature type="domain" description="Histidine kinase" evidence="4">
    <location>
        <begin position="137"/>
        <end position="338"/>
    </location>
</feature>
<evidence type="ECO:0000256" key="1">
    <source>
        <dbReference type="ARBA" id="ARBA00000085"/>
    </source>
</evidence>
<dbReference type="InterPro" id="IPR003594">
    <property type="entry name" value="HATPase_dom"/>
</dbReference>
<evidence type="ECO:0000259" key="4">
    <source>
        <dbReference type="PROSITE" id="PS50109"/>
    </source>
</evidence>
<evidence type="ECO:0000313" key="5">
    <source>
        <dbReference type="EMBL" id="PTD15921.1"/>
    </source>
</evidence>
<dbReference type="PRINTS" id="PR00344">
    <property type="entry name" value="BCTRLSENSOR"/>
</dbReference>
<sequence length="450" mass="48091">MALAHVRKIEIGEANGALHLPGAIAGKENIGCMSIDAARSFARAERPRCLQIGDGIGLGIAWIHRDGRCRHVALRRPSGHGEITVARRSAPSGSLLGPSLRIELRNFPNSPPTVRARFKQERRGLMLDAATQISSRENIHDLRNLFGIVASASHLLEGRLPPEKRSLILDAISDAARRGGHLTTALLAKDANPMLKPFDLNEHLGKLEGLLAAQAAPGLDIYLDISTSRSPVKLDSASLDAAILELVANARTAVRAGGTIHVRTKRIGRRVWILVADTGVGASRARLDAILAGETKAGANGSGLRRVRRFAEAAHGRLLIRSREGSGTVAALALPVTLFLGARSQAANPGFPPVSDRTRSRARGRRGAQQPAVSARQWTVRHPQPEKQEHAMATQPGAPEPDIVRPQSPPERPAPADPGERPQPGGPEILPDQPDFDQPDVSPTEIPGTL</sequence>
<dbReference type="InterPro" id="IPR004358">
    <property type="entry name" value="Sig_transdc_His_kin-like_C"/>
</dbReference>
<feature type="compositionally biased region" description="Pro residues" evidence="3">
    <location>
        <begin position="407"/>
        <end position="416"/>
    </location>
</feature>
<keyword evidence="6" id="KW-1185">Reference proteome</keyword>
<evidence type="ECO:0000313" key="6">
    <source>
        <dbReference type="Proteomes" id="UP000241206"/>
    </source>
</evidence>
<name>A0A2T4HJE4_9SPHN</name>
<evidence type="ECO:0000256" key="3">
    <source>
        <dbReference type="SAM" id="MobiDB-lite"/>
    </source>
</evidence>
<accession>A0A2T4HJE4</accession>
<dbReference type="InterPro" id="IPR005467">
    <property type="entry name" value="His_kinase_dom"/>
</dbReference>
<dbReference type="AlphaFoldDB" id="A0A2T4HJE4"/>
<gene>
    <name evidence="5" type="ORF">CV103_21575</name>
</gene>
<dbReference type="GO" id="GO:0004673">
    <property type="term" value="F:protein histidine kinase activity"/>
    <property type="evidence" value="ECO:0007669"/>
    <property type="project" value="UniProtKB-EC"/>
</dbReference>
<dbReference type="EMBL" id="PHHF01000085">
    <property type="protein sequence ID" value="PTD15921.1"/>
    <property type="molecule type" value="Genomic_DNA"/>
</dbReference>
<dbReference type="SMART" id="SM00387">
    <property type="entry name" value="HATPase_c"/>
    <property type="match status" value="1"/>
</dbReference>
<dbReference type="Pfam" id="PF02518">
    <property type="entry name" value="HATPase_c"/>
    <property type="match status" value="1"/>
</dbReference>